<evidence type="ECO:0000256" key="1">
    <source>
        <dbReference type="SAM" id="SignalP"/>
    </source>
</evidence>
<comment type="caution">
    <text evidence="2">The sequence shown here is derived from an EMBL/GenBank/DDBJ whole genome shotgun (WGS) entry which is preliminary data.</text>
</comment>
<proteinExistence type="predicted"/>
<dbReference type="RefSeq" id="WP_183558519.1">
    <property type="nucleotide sequence ID" value="NZ_JACHBX010000006.1"/>
</dbReference>
<dbReference type="Proteomes" id="UP000540787">
    <property type="component" value="Unassembled WGS sequence"/>
</dbReference>
<dbReference type="AlphaFoldDB" id="A0A7X0CGZ3"/>
<dbReference type="EMBL" id="JACHBX010000006">
    <property type="protein sequence ID" value="MBB6136557.1"/>
    <property type="molecule type" value="Genomic_DNA"/>
</dbReference>
<name>A0A7X0CGZ3_9BURK</name>
<accession>A0A7X0CGZ3</accession>
<keyword evidence="1" id="KW-0732">Signal</keyword>
<reference evidence="2 3" key="1">
    <citation type="submission" date="2020-08" db="EMBL/GenBank/DDBJ databases">
        <title>The Agave Microbiome: Exploring the role of microbial communities in plant adaptations to desert environments.</title>
        <authorList>
            <person name="Partida-Martinez L.P."/>
        </authorList>
    </citation>
    <scope>NUCLEOTIDE SEQUENCE [LARGE SCALE GENOMIC DNA]</scope>
    <source>
        <strain evidence="2 3">AT3.2</strain>
    </source>
</reference>
<keyword evidence="3" id="KW-1185">Reference proteome</keyword>
<evidence type="ECO:0000313" key="2">
    <source>
        <dbReference type="EMBL" id="MBB6136557.1"/>
    </source>
</evidence>
<evidence type="ECO:0000313" key="3">
    <source>
        <dbReference type="Proteomes" id="UP000540787"/>
    </source>
</evidence>
<feature type="signal peptide" evidence="1">
    <location>
        <begin position="1"/>
        <end position="22"/>
    </location>
</feature>
<sequence>MNRYRFAFALLTILWWQHHALARDSVSVDQFLRQQGWQRHDTHSLPRSPVADVIPLMFYNKGNTVPSCGLLTLTQSGKAPVFIELVGSEPGVGFPQCLNIAAMNVFRLQNKDYVAIDYLSRETREDVDRRFHYLVRRATGEFVTDKVLTDAAPVIPVREKGTAPRPAHAMDGRRFARITQLGMSQPAWRLLERDFISDDSSSFATFQDRKGQRCQFLTEAGGAPLITPSTVFAPGARCDSILASSRYATSGKVYYLAMFEIKDRRQRVAVTSVSPDGVIAAETRLADFINGNGATSSINTAKASLVNALQQAR</sequence>
<gene>
    <name evidence="2" type="ORF">HD842_004735</name>
</gene>
<protein>
    <submittedName>
        <fullName evidence="2">Uncharacterized protein</fullName>
    </submittedName>
</protein>
<organism evidence="2 3">
    <name type="scientific">Massilia aurea</name>
    <dbReference type="NCBI Taxonomy" id="373040"/>
    <lineage>
        <taxon>Bacteria</taxon>
        <taxon>Pseudomonadati</taxon>
        <taxon>Pseudomonadota</taxon>
        <taxon>Betaproteobacteria</taxon>
        <taxon>Burkholderiales</taxon>
        <taxon>Oxalobacteraceae</taxon>
        <taxon>Telluria group</taxon>
        <taxon>Massilia</taxon>
    </lineage>
</organism>
<feature type="chain" id="PRO_5030713412" evidence="1">
    <location>
        <begin position="23"/>
        <end position="313"/>
    </location>
</feature>